<keyword evidence="3" id="KW-1185">Reference proteome</keyword>
<sequence length="107" mass="11797">MREILKSSGTCAVSRGGVGRLEDARPRGGRHDPAAVLAGIRHKRPCSGIECVSLPGYYECRVVKLAQNWLNRFQSVHSDVKDEPRSGRPVTDKVDAALEKVEQDQDI</sequence>
<evidence type="ECO:0000313" key="3">
    <source>
        <dbReference type="Proteomes" id="UP000299102"/>
    </source>
</evidence>
<organism evidence="2 3">
    <name type="scientific">Eumeta variegata</name>
    <name type="common">Bagworm moth</name>
    <name type="synonym">Eumeta japonica</name>
    <dbReference type="NCBI Taxonomy" id="151549"/>
    <lineage>
        <taxon>Eukaryota</taxon>
        <taxon>Metazoa</taxon>
        <taxon>Ecdysozoa</taxon>
        <taxon>Arthropoda</taxon>
        <taxon>Hexapoda</taxon>
        <taxon>Insecta</taxon>
        <taxon>Pterygota</taxon>
        <taxon>Neoptera</taxon>
        <taxon>Endopterygota</taxon>
        <taxon>Lepidoptera</taxon>
        <taxon>Glossata</taxon>
        <taxon>Ditrysia</taxon>
        <taxon>Tineoidea</taxon>
        <taxon>Psychidae</taxon>
        <taxon>Oiketicinae</taxon>
        <taxon>Eumeta</taxon>
    </lineage>
</organism>
<dbReference type="OrthoDB" id="10032414at2759"/>
<dbReference type="Proteomes" id="UP000299102">
    <property type="component" value="Unassembled WGS sequence"/>
</dbReference>
<evidence type="ECO:0000256" key="1">
    <source>
        <dbReference type="SAM" id="MobiDB-lite"/>
    </source>
</evidence>
<dbReference type="EMBL" id="BGZK01000912">
    <property type="protein sequence ID" value="GBP64892.1"/>
    <property type="molecule type" value="Genomic_DNA"/>
</dbReference>
<feature type="compositionally biased region" description="Basic and acidic residues" evidence="1">
    <location>
        <begin position="78"/>
        <end position="107"/>
    </location>
</feature>
<dbReference type="AlphaFoldDB" id="A0A4C1XPG4"/>
<gene>
    <name evidence="2" type="ORF">EVAR_49826_1</name>
</gene>
<feature type="compositionally biased region" description="Basic and acidic residues" evidence="1">
    <location>
        <begin position="20"/>
        <end position="31"/>
    </location>
</feature>
<accession>A0A4C1XPG4</accession>
<comment type="caution">
    <text evidence="2">The sequence shown here is derived from an EMBL/GenBank/DDBJ whole genome shotgun (WGS) entry which is preliminary data.</text>
</comment>
<feature type="region of interest" description="Disordered" evidence="1">
    <location>
        <begin position="1"/>
        <end position="31"/>
    </location>
</feature>
<proteinExistence type="predicted"/>
<protein>
    <submittedName>
        <fullName evidence="2">Uncharacterized protein</fullName>
    </submittedName>
</protein>
<reference evidence="2 3" key="1">
    <citation type="journal article" date="2019" name="Commun. Biol.">
        <title>The bagworm genome reveals a unique fibroin gene that provides high tensile strength.</title>
        <authorList>
            <person name="Kono N."/>
            <person name="Nakamura H."/>
            <person name="Ohtoshi R."/>
            <person name="Tomita M."/>
            <person name="Numata K."/>
            <person name="Arakawa K."/>
        </authorList>
    </citation>
    <scope>NUCLEOTIDE SEQUENCE [LARGE SCALE GENOMIC DNA]</scope>
</reference>
<name>A0A4C1XPG4_EUMVA</name>
<feature type="region of interest" description="Disordered" evidence="1">
    <location>
        <begin position="77"/>
        <end position="107"/>
    </location>
</feature>
<evidence type="ECO:0000313" key="2">
    <source>
        <dbReference type="EMBL" id="GBP64892.1"/>
    </source>
</evidence>